<keyword evidence="1" id="KW-0732">Signal</keyword>
<feature type="signal peptide" evidence="1">
    <location>
        <begin position="1"/>
        <end position="22"/>
    </location>
</feature>
<proteinExistence type="predicted"/>
<dbReference type="OrthoDB" id="9870069at2"/>
<protein>
    <submittedName>
        <fullName evidence="2">Uncharacterized protein</fullName>
    </submittedName>
</protein>
<evidence type="ECO:0000256" key="1">
    <source>
        <dbReference type="SAM" id="SignalP"/>
    </source>
</evidence>
<keyword evidence="3" id="KW-1185">Reference proteome</keyword>
<accession>A0A512IJK2</accession>
<comment type="caution">
    <text evidence="2">The sequence shown here is derived from an EMBL/GenBank/DDBJ whole genome shotgun (WGS) entry which is preliminary data.</text>
</comment>
<dbReference type="EMBL" id="BJZT01000003">
    <property type="protein sequence ID" value="GEO97862.1"/>
    <property type="molecule type" value="Genomic_DNA"/>
</dbReference>
<dbReference type="Proteomes" id="UP000321258">
    <property type="component" value="Unassembled WGS sequence"/>
</dbReference>
<evidence type="ECO:0000313" key="2">
    <source>
        <dbReference type="EMBL" id="GEO97862.1"/>
    </source>
</evidence>
<evidence type="ECO:0000313" key="3">
    <source>
        <dbReference type="Proteomes" id="UP000321258"/>
    </source>
</evidence>
<organism evidence="2 3">
    <name type="scientific">Methylobacterium haplocladii</name>
    <dbReference type="NCBI Taxonomy" id="1176176"/>
    <lineage>
        <taxon>Bacteria</taxon>
        <taxon>Pseudomonadati</taxon>
        <taxon>Pseudomonadota</taxon>
        <taxon>Alphaproteobacteria</taxon>
        <taxon>Hyphomicrobiales</taxon>
        <taxon>Methylobacteriaceae</taxon>
        <taxon>Methylobacterium</taxon>
    </lineage>
</organism>
<sequence>MRKRLIGLVAASLILAPVAASAQYYGGGYEERGRVVHVDRYRHGDHDDVVIHRERRDYDGRGFYGERRHHHHHHHDDD</sequence>
<feature type="chain" id="PRO_5021781361" evidence="1">
    <location>
        <begin position="23"/>
        <end position="78"/>
    </location>
</feature>
<reference evidence="2 3" key="1">
    <citation type="submission" date="2019-07" db="EMBL/GenBank/DDBJ databases">
        <title>Whole genome shotgun sequence of Methylobacterium haplocladii NBRC 107714.</title>
        <authorList>
            <person name="Hosoyama A."/>
            <person name="Uohara A."/>
            <person name="Ohji S."/>
            <person name="Ichikawa N."/>
        </authorList>
    </citation>
    <scope>NUCLEOTIDE SEQUENCE [LARGE SCALE GENOMIC DNA]</scope>
    <source>
        <strain evidence="2 3">NBRC 107714</strain>
    </source>
</reference>
<dbReference type="RefSeq" id="WP_147076164.1">
    <property type="nucleotide sequence ID" value="NZ_BJZT01000003.1"/>
</dbReference>
<gene>
    <name evidence="2" type="ORF">MHA02_02500</name>
</gene>
<name>A0A512IJK2_9HYPH</name>
<dbReference type="AlphaFoldDB" id="A0A512IJK2"/>